<dbReference type="Proteomes" id="UP000000600">
    <property type="component" value="Unassembled WGS sequence"/>
</dbReference>
<dbReference type="Pfam" id="PF03031">
    <property type="entry name" value="NIF"/>
    <property type="match status" value="1"/>
</dbReference>
<dbReference type="NCBIfam" id="TIGR02251">
    <property type="entry name" value="HIF-SF_euk"/>
    <property type="match status" value="1"/>
</dbReference>
<dbReference type="eggNOG" id="KOG1605">
    <property type="taxonomic scope" value="Eukaryota"/>
</dbReference>
<feature type="compositionally biased region" description="Polar residues" evidence="1">
    <location>
        <begin position="184"/>
        <end position="194"/>
    </location>
</feature>
<dbReference type="InterPro" id="IPR050365">
    <property type="entry name" value="TIM50"/>
</dbReference>
<dbReference type="STRING" id="5888.A0BZF2"/>
<reference evidence="3 4" key="1">
    <citation type="journal article" date="2006" name="Nature">
        <title>Global trends of whole-genome duplications revealed by the ciliate Paramecium tetraurelia.</title>
        <authorList>
            <consortium name="Genoscope"/>
            <person name="Aury J.-M."/>
            <person name="Jaillon O."/>
            <person name="Duret L."/>
            <person name="Noel B."/>
            <person name="Jubin C."/>
            <person name="Porcel B.M."/>
            <person name="Segurens B."/>
            <person name="Daubin V."/>
            <person name="Anthouard V."/>
            <person name="Aiach N."/>
            <person name="Arnaiz O."/>
            <person name="Billaut A."/>
            <person name="Beisson J."/>
            <person name="Blanc I."/>
            <person name="Bouhouche K."/>
            <person name="Camara F."/>
            <person name="Duharcourt S."/>
            <person name="Guigo R."/>
            <person name="Gogendeau D."/>
            <person name="Katinka M."/>
            <person name="Keller A.-M."/>
            <person name="Kissmehl R."/>
            <person name="Klotz C."/>
            <person name="Koll F."/>
            <person name="Le Moue A."/>
            <person name="Lepere C."/>
            <person name="Malinsky S."/>
            <person name="Nowacki M."/>
            <person name="Nowak J.K."/>
            <person name="Plattner H."/>
            <person name="Poulain J."/>
            <person name="Ruiz F."/>
            <person name="Serrano V."/>
            <person name="Zagulski M."/>
            <person name="Dessen P."/>
            <person name="Betermier M."/>
            <person name="Weissenbach J."/>
            <person name="Scarpelli C."/>
            <person name="Schachter V."/>
            <person name="Sperling L."/>
            <person name="Meyer E."/>
            <person name="Cohen J."/>
            <person name="Wincker P."/>
        </authorList>
    </citation>
    <scope>NUCLEOTIDE SEQUENCE [LARGE SCALE GENOMIC DNA]</scope>
    <source>
        <strain evidence="3 4">Stock d4-2</strain>
    </source>
</reference>
<dbReference type="GeneID" id="5017101"/>
<feature type="region of interest" description="Disordered" evidence="1">
    <location>
        <begin position="179"/>
        <end position="202"/>
    </location>
</feature>
<dbReference type="SUPFAM" id="SSF56784">
    <property type="entry name" value="HAD-like"/>
    <property type="match status" value="1"/>
</dbReference>
<protein>
    <recommendedName>
        <fullName evidence="2">FCP1 homology domain-containing protein</fullName>
    </recommendedName>
</protein>
<evidence type="ECO:0000256" key="1">
    <source>
        <dbReference type="SAM" id="MobiDB-lite"/>
    </source>
</evidence>
<gene>
    <name evidence="3" type="ORF">GSPATT00033772001</name>
</gene>
<evidence type="ECO:0000313" key="3">
    <source>
        <dbReference type="EMBL" id="CAK63919.1"/>
    </source>
</evidence>
<dbReference type="InterPro" id="IPR036412">
    <property type="entry name" value="HAD-like_sf"/>
</dbReference>
<evidence type="ECO:0000259" key="2">
    <source>
        <dbReference type="PROSITE" id="PS50969"/>
    </source>
</evidence>
<dbReference type="RefSeq" id="XP_001431317.1">
    <property type="nucleotide sequence ID" value="XM_001431280.1"/>
</dbReference>
<dbReference type="KEGG" id="ptm:GSPATT00033772001"/>
<dbReference type="OrthoDB" id="277011at2759"/>
<dbReference type="InterPro" id="IPR004274">
    <property type="entry name" value="FCP1_dom"/>
</dbReference>
<keyword evidence="4" id="KW-1185">Reference proteome</keyword>
<dbReference type="InParanoid" id="A0BZF2"/>
<dbReference type="Gene3D" id="3.40.50.1000">
    <property type="entry name" value="HAD superfamily/HAD-like"/>
    <property type="match status" value="1"/>
</dbReference>
<name>A0BZF2_PARTE</name>
<feature type="region of interest" description="Disordered" evidence="1">
    <location>
        <begin position="53"/>
        <end position="93"/>
    </location>
</feature>
<evidence type="ECO:0000313" key="4">
    <source>
        <dbReference type="Proteomes" id="UP000000600"/>
    </source>
</evidence>
<dbReference type="OMA" id="SEGCHIK"/>
<accession>A0BZF2</accession>
<dbReference type="HOGENOM" id="CLU_578057_0_0_1"/>
<dbReference type="PANTHER" id="PTHR12210">
    <property type="entry name" value="DULLARD PROTEIN PHOSPHATASE"/>
    <property type="match status" value="1"/>
</dbReference>
<feature type="domain" description="FCP1 homology" evidence="2">
    <location>
        <begin position="277"/>
        <end position="436"/>
    </location>
</feature>
<dbReference type="AlphaFoldDB" id="A0BZF2"/>
<dbReference type="CDD" id="cd07521">
    <property type="entry name" value="HAD_FCP1-like"/>
    <property type="match status" value="1"/>
</dbReference>
<dbReference type="PROSITE" id="PS50969">
    <property type="entry name" value="FCP1"/>
    <property type="match status" value="1"/>
</dbReference>
<dbReference type="InterPro" id="IPR023214">
    <property type="entry name" value="HAD_sf"/>
</dbReference>
<dbReference type="EMBL" id="CT868029">
    <property type="protein sequence ID" value="CAK63919.1"/>
    <property type="molecule type" value="Genomic_DNA"/>
</dbReference>
<organism evidence="3 4">
    <name type="scientific">Paramecium tetraurelia</name>
    <dbReference type="NCBI Taxonomy" id="5888"/>
    <lineage>
        <taxon>Eukaryota</taxon>
        <taxon>Sar</taxon>
        <taxon>Alveolata</taxon>
        <taxon>Ciliophora</taxon>
        <taxon>Intramacronucleata</taxon>
        <taxon>Oligohymenophorea</taxon>
        <taxon>Peniculida</taxon>
        <taxon>Parameciidae</taxon>
        <taxon>Paramecium</taxon>
    </lineage>
</organism>
<proteinExistence type="predicted"/>
<sequence>MIAQKIERHFSRTVQAQKQSKKKMKFVEQVSFKLICVQSDRFLQVNEDSPKLSQDKVETKKNLTSRHLQENEAQISGPEETFSRGHDAQNDSQTVTPLAVPEVQDLEQIPSLEHNLFPEYNSKKYYFSNNFFSKQKATKRKVLLKRFKSHQKSLLAMDSNTSLPTAVDLQFESQFLEKNEPDNKSFSNNQQPVHESNDESKEGELFKQIQTEDFNQPKNKRTYYTDKLISLIKGDYVDTFMAQMYLNHFIQTYGILKKSKLLNQPESYEILQKINPQINRQKTLVIDLDETLVHCNESKLMPKDLQKQLFEAYSNQAEISVRPYAQQFLQKMAKHFEIMIYTASNEDYANQIIEYLDPTKSLVKYRLYRNDCINLSEGCHIKDLRTLNRNLKDIILIDNSAYSFAYQLNNGIPIIPYLDNKKDDELMELENYLMELLNVDDVRIENEKNFRLQQIQNSSSIQQAVNYLMCNRK</sequence>
<dbReference type="SMART" id="SM00577">
    <property type="entry name" value="CPDc"/>
    <property type="match status" value="1"/>
</dbReference>
<dbReference type="FunFam" id="3.40.50.1000:FF:000385">
    <property type="entry name" value="Uncharacterized protein"/>
    <property type="match status" value="1"/>
</dbReference>
<dbReference type="GO" id="GO:0004721">
    <property type="term" value="F:phosphoprotein phosphatase activity"/>
    <property type="evidence" value="ECO:0000318"/>
    <property type="project" value="GO_Central"/>
</dbReference>
<dbReference type="InterPro" id="IPR011948">
    <property type="entry name" value="Dullard_phosphatase"/>
</dbReference>